<dbReference type="HOGENOM" id="CLU_039929_2_0_7"/>
<keyword evidence="7 9" id="KW-0472">Membrane</keyword>
<dbReference type="GO" id="GO:0022857">
    <property type="term" value="F:transmembrane transporter activity"/>
    <property type="evidence" value="ECO:0007669"/>
    <property type="project" value="InterPro"/>
</dbReference>
<dbReference type="AlphaFoldDB" id="C0QDG3"/>
<dbReference type="InterPro" id="IPR001851">
    <property type="entry name" value="ABC_transp_permease"/>
</dbReference>
<accession>C0QDG3</accession>
<keyword evidence="4 9" id="KW-0812">Transmembrane</keyword>
<keyword evidence="3" id="KW-1003">Cell membrane</keyword>
<evidence type="ECO:0000256" key="6">
    <source>
        <dbReference type="ARBA" id="ARBA00022989"/>
    </source>
</evidence>
<evidence type="ECO:0000256" key="1">
    <source>
        <dbReference type="ARBA" id="ARBA00004651"/>
    </source>
</evidence>
<organism evidence="10 11">
    <name type="scientific">Desulforapulum autotrophicum (strain ATCC 43914 / DSM 3382 / VKM B-1955 / HRM2)</name>
    <name type="common">Desulfobacterium autotrophicum</name>
    <dbReference type="NCBI Taxonomy" id="177437"/>
    <lineage>
        <taxon>Bacteria</taxon>
        <taxon>Pseudomonadati</taxon>
        <taxon>Thermodesulfobacteriota</taxon>
        <taxon>Desulfobacteria</taxon>
        <taxon>Desulfobacterales</taxon>
        <taxon>Desulfobacteraceae</taxon>
        <taxon>Desulforapulum</taxon>
    </lineage>
</organism>
<dbReference type="eggNOG" id="COG0559">
    <property type="taxonomic scope" value="Bacteria"/>
</dbReference>
<keyword evidence="5" id="KW-0029">Amino-acid transport</keyword>
<feature type="transmembrane region" description="Helical" evidence="9">
    <location>
        <begin position="15"/>
        <end position="35"/>
    </location>
</feature>
<feature type="transmembrane region" description="Helical" evidence="9">
    <location>
        <begin position="65"/>
        <end position="84"/>
    </location>
</feature>
<dbReference type="Pfam" id="PF02653">
    <property type="entry name" value="BPD_transp_2"/>
    <property type="match status" value="1"/>
</dbReference>
<comment type="subcellular location">
    <subcellularLocation>
        <location evidence="1">Cell membrane</location>
        <topology evidence="1">Multi-pass membrane protein</topology>
    </subcellularLocation>
</comment>
<dbReference type="CDD" id="cd06582">
    <property type="entry name" value="TM_PBP1_LivH_like"/>
    <property type="match status" value="1"/>
</dbReference>
<protein>
    <submittedName>
        <fullName evidence="10">LivH3</fullName>
    </submittedName>
</protein>
<evidence type="ECO:0000313" key="10">
    <source>
        <dbReference type="EMBL" id="ACN15227.1"/>
    </source>
</evidence>
<dbReference type="OrthoDB" id="9807115at2"/>
<dbReference type="KEGG" id="dat:HRM2_21290"/>
<dbReference type="GO" id="GO:0006865">
    <property type="term" value="P:amino acid transport"/>
    <property type="evidence" value="ECO:0007669"/>
    <property type="project" value="UniProtKB-KW"/>
</dbReference>
<evidence type="ECO:0000256" key="9">
    <source>
        <dbReference type="SAM" id="Phobius"/>
    </source>
</evidence>
<evidence type="ECO:0000256" key="4">
    <source>
        <dbReference type="ARBA" id="ARBA00022692"/>
    </source>
</evidence>
<dbReference type="InterPro" id="IPR052157">
    <property type="entry name" value="BCAA_transport_permease"/>
</dbReference>
<gene>
    <name evidence="10" type="primary">livH3</name>
    <name evidence="10" type="ordered locus">HRM2_21290</name>
</gene>
<sequence length="286" mass="30963">MTIFLQVILDGLMNGMLYALVAVGLSLIWGVMDVINFGHGEFLMIAMYVSYWLGFIFHIDPLFSWLASGAFVFFLAALTYQLIIKHTVGKPPLSSLLATFGLAMVLKNICLNRFSPNFRLLSDTVLGGKVLHMGDVIVSMPQLITALFSLAVMAMVYVIIHRTRLGWTIQATAMDKEAAELMGINTEKIYLLVFGMGGACVGIAGGLMPSYLAVHPEVGTLFGLIAFVIVAMGGFGSIPGALLAALLIGLVEALSGFYIAPVFKYVAVFGLYLVVVMIRPKGFFGW</sequence>
<feature type="transmembrane region" description="Helical" evidence="9">
    <location>
        <begin position="136"/>
        <end position="160"/>
    </location>
</feature>
<dbReference type="GO" id="GO:0005886">
    <property type="term" value="C:plasma membrane"/>
    <property type="evidence" value="ECO:0007669"/>
    <property type="project" value="UniProtKB-SubCell"/>
</dbReference>
<feature type="transmembrane region" description="Helical" evidence="9">
    <location>
        <begin position="224"/>
        <end position="250"/>
    </location>
</feature>
<keyword evidence="11" id="KW-1185">Reference proteome</keyword>
<feature type="transmembrane region" description="Helical" evidence="9">
    <location>
        <begin position="42"/>
        <end position="59"/>
    </location>
</feature>
<dbReference type="PANTHER" id="PTHR11795">
    <property type="entry name" value="BRANCHED-CHAIN AMINO ACID TRANSPORT SYSTEM PERMEASE PROTEIN LIVH"/>
    <property type="match status" value="1"/>
</dbReference>
<dbReference type="Proteomes" id="UP000000442">
    <property type="component" value="Chromosome"/>
</dbReference>
<comment type="similarity">
    <text evidence="8">Belongs to the binding-protein-dependent transport system permease family. LivHM subfamily.</text>
</comment>
<dbReference type="PANTHER" id="PTHR11795:SF445">
    <property type="entry name" value="AMINO ACID ABC TRANSPORTER PERMEASE PROTEIN"/>
    <property type="match status" value="1"/>
</dbReference>
<keyword evidence="6 9" id="KW-1133">Transmembrane helix</keyword>
<evidence type="ECO:0000256" key="7">
    <source>
        <dbReference type="ARBA" id="ARBA00023136"/>
    </source>
</evidence>
<name>C0QDG3_DESAH</name>
<evidence type="ECO:0000256" key="8">
    <source>
        <dbReference type="ARBA" id="ARBA00037998"/>
    </source>
</evidence>
<feature type="transmembrane region" description="Helical" evidence="9">
    <location>
        <begin position="189"/>
        <end position="212"/>
    </location>
</feature>
<proteinExistence type="inferred from homology"/>
<evidence type="ECO:0000313" key="11">
    <source>
        <dbReference type="Proteomes" id="UP000000442"/>
    </source>
</evidence>
<evidence type="ECO:0000256" key="3">
    <source>
        <dbReference type="ARBA" id="ARBA00022475"/>
    </source>
</evidence>
<evidence type="ECO:0000256" key="2">
    <source>
        <dbReference type="ARBA" id="ARBA00022448"/>
    </source>
</evidence>
<reference evidence="10 11" key="1">
    <citation type="journal article" date="2009" name="Environ. Microbiol.">
        <title>Genome sequence of Desulfobacterium autotrophicum HRM2, a marine sulfate reducer oxidizing organic carbon completely to carbon dioxide.</title>
        <authorList>
            <person name="Strittmatter A.W."/>
            <person name="Liesegang H."/>
            <person name="Rabus R."/>
            <person name="Decker I."/>
            <person name="Amann J."/>
            <person name="Andres S."/>
            <person name="Henne A."/>
            <person name="Fricke W.F."/>
            <person name="Martinez-Arias R."/>
            <person name="Bartels D."/>
            <person name="Goesmann A."/>
            <person name="Krause L."/>
            <person name="Puehler A."/>
            <person name="Klenk H.P."/>
            <person name="Richter M."/>
            <person name="Schuler M."/>
            <person name="Gloeckner F.O."/>
            <person name="Meyerdierks A."/>
            <person name="Gottschalk G."/>
            <person name="Amann R."/>
        </authorList>
    </citation>
    <scope>NUCLEOTIDE SEQUENCE [LARGE SCALE GENOMIC DNA]</scope>
    <source>
        <strain evidence="11">ATCC 43914 / DSM 3382 / HRM2</strain>
    </source>
</reference>
<evidence type="ECO:0000256" key="5">
    <source>
        <dbReference type="ARBA" id="ARBA00022970"/>
    </source>
</evidence>
<dbReference type="EMBL" id="CP001087">
    <property type="protein sequence ID" value="ACN15227.1"/>
    <property type="molecule type" value="Genomic_DNA"/>
</dbReference>
<feature type="transmembrane region" description="Helical" evidence="9">
    <location>
        <begin position="257"/>
        <end position="278"/>
    </location>
</feature>
<dbReference type="STRING" id="177437.HRM2_21290"/>
<dbReference type="RefSeq" id="WP_015903998.1">
    <property type="nucleotide sequence ID" value="NC_012108.1"/>
</dbReference>
<keyword evidence="2" id="KW-0813">Transport</keyword>